<dbReference type="Proteomes" id="UP000321323">
    <property type="component" value="Chromosome"/>
</dbReference>
<protein>
    <submittedName>
        <fullName evidence="2">Uncharacterized protein</fullName>
    </submittedName>
</protein>
<feature type="compositionally biased region" description="Basic and acidic residues" evidence="1">
    <location>
        <begin position="185"/>
        <end position="197"/>
    </location>
</feature>
<keyword evidence="3" id="KW-1185">Reference proteome</keyword>
<dbReference type="EMBL" id="CP136508">
    <property type="protein sequence ID" value="WUR15381.1"/>
    <property type="molecule type" value="Genomic_DNA"/>
</dbReference>
<feature type="region of interest" description="Disordered" evidence="1">
    <location>
        <begin position="170"/>
        <end position="202"/>
    </location>
</feature>
<reference evidence="2 3" key="1">
    <citation type="journal article" date="2019" name="Int. J. Syst. Evol. Microbiol.">
        <title>The Draft Whole-Genome Sequence of the Antibiotic Producer Empedobacter haloabium ATCC 31962 Provides Indications for Its Taxonomic Reclassification.</title>
        <authorList>
            <person name="Miess H."/>
            <person name="Arlt P."/>
            <person name="Apel A.K."/>
            <person name="Weber T."/>
            <person name="Nieselt K."/>
            <person name="Hanssen F."/>
            <person name="Czemmel S."/>
            <person name="Nahnsen S."/>
            <person name="Gross H."/>
        </authorList>
    </citation>
    <scope>NUCLEOTIDE SEQUENCE [LARGE SCALE GENOMIC DNA]</scope>
    <source>
        <strain evidence="2 3">ATCC 31962</strain>
    </source>
</reference>
<gene>
    <name evidence="2" type="ORF">E7V67_009850</name>
</gene>
<organism evidence="2 3">
    <name type="scientific">[Empedobacter] haloabium</name>
    <dbReference type="NCBI Taxonomy" id="592317"/>
    <lineage>
        <taxon>Bacteria</taxon>
        <taxon>Pseudomonadati</taxon>
        <taxon>Pseudomonadota</taxon>
        <taxon>Betaproteobacteria</taxon>
        <taxon>Burkholderiales</taxon>
        <taxon>Oxalobacteraceae</taxon>
        <taxon>Telluria group</taxon>
        <taxon>Telluria group incertae sedis</taxon>
    </lineage>
</organism>
<proteinExistence type="predicted"/>
<evidence type="ECO:0000256" key="1">
    <source>
        <dbReference type="SAM" id="MobiDB-lite"/>
    </source>
</evidence>
<accession>A0ABZ1URU2</accession>
<name>A0ABZ1URU2_9BURK</name>
<evidence type="ECO:0000313" key="3">
    <source>
        <dbReference type="Proteomes" id="UP000321323"/>
    </source>
</evidence>
<evidence type="ECO:0000313" key="2">
    <source>
        <dbReference type="EMBL" id="WUR15381.1"/>
    </source>
</evidence>
<sequence>MSYPFFFPHHIRSDAAINLKRPTMPRSLIAAAILLIGISPAVAVSLNGKPSDDSVCDLSPYTTSRLSQRTFVPARTPNSEEIYTRLALRFVVSACRQGQTLMLHSDDGSRLDDRYFEQLASTLCGPGAAIREASGTADEPHAFRVRCRITRLVAARAWLRDSEAAQSTEHLIANGAASPSSGRPKTTERAEDRREKCGGSMSYGALLGVSGGCRD</sequence>